<dbReference type="EC" id="5.2.1.8" evidence="2 7"/>
<dbReference type="PROSITE" id="PS50005">
    <property type="entry name" value="TPR"/>
    <property type="match status" value="1"/>
</dbReference>
<dbReference type="GO" id="GO:0003755">
    <property type="term" value="F:peptidyl-prolyl cis-trans isomerase activity"/>
    <property type="evidence" value="ECO:0007669"/>
    <property type="project" value="UniProtKB-KW"/>
</dbReference>
<evidence type="ECO:0000256" key="5">
    <source>
        <dbReference type="ARBA" id="ARBA00023110"/>
    </source>
</evidence>
<dbReference type="InterPro" id="IPR019734">
    <property type="entry name" value="TPR_rpt"/>
</dbReference>
<evidence type="ECO:0000256" key="2">
    <source>
        <dbReference type="ARBA" id="ARBA00013194"/>
    </source>
</evidence>
<evidence type="ECO:0000256" key="6">
    <source>
        <dbReference type="ARBA" id="ARBA00023235"/>
    </source>
</evidence>
<feature type="domain" description="PPIase FKBP-type" evidence="10">
    <location>
        <begin position="217"/>
        <end position="294"/>
    </location>
</feature>
<dbReference type="PANTHER" id="PTHR46512:SF9">
    <property type="entry name" value="PEPTIDYLPROLYL ISOMERASE"/>
    <property type="match status" value="1"/>
</dbReference>
<gene>
    <name evidence="11" type="ORF">L596_027608</name>
</gene>
<evidence type="ECO:0000256" key="7">
    <source>
        <dbReference type="PROSITE-ProRule" id="PRU00277"/>
    </source>
</evidence>
<feature type="compositionally biased region" description="Basic and acidic residues" evidence="9">
    <location>
        <begin position="1"/>
        <end position="12"/>
    </location>
</feature>
<dbReference type="SMART" id="SM00028">
    <property type="entry name" value="TPR"/>
    <property type="match status" value="3"/>
</dbReference>
<dbReference type="Gene3D" id="1.25.40.10">
    <property type="entry name" value="Tetratricopeptide repeat domain"/>
    <property type="match status" value="1"/>
</dbReference>
<evidence type="ECO:0000259" key="10">
    <source>
        <dbReference type="PROSITE" id="PS50059"/>
    </source>
</evidence>
<dbReference type="OrthoDB" id="433738at2759"/>
<comment type="caution">
    <text evidence="11">The sequence shown here is derived from an EMBL/GenBank/DDBJ whole genome shotgun (WGS) entry which is preliminary data.</text>
</comment>
<dbReference type="InterPro" id="IPR050754">
    <property type="entry name" value="FKBP4/5/8-like"/>
</dbReference>
<evidence type="ECO:0000313" key="12">
    <source>
        <dbReference type="Proteomes" id="UP000298663"/>
    </source>
</evidence>
<keyword evidence="5 7" id="KW-0697">Rotamase</keyword>
<evidence type="ECO:0000256" key="9">
    <source>
        <dbReference type="SAM" id="MobiDB-lite"/>
    </source>
</evidence>
<feature type="compositionally biased region" description="Basic and acidic residues" evidence="9">
    <location>
        <begin position="27"/>
        <end position="39"/>
    </location>
</feature>
<dbReference type="EMBL" id="AZBU02000011">
    <property type="protein sequence ID" value="TKR60351.1"/>
    <property type="molecule type" value="Genomic_DNA"/>
</dbReference>
<dbReference type="InterPro" id="IPR001179">
    <property type="entry name" value="PPIase_FKBP_dom"/>
</dbReference>
<reference evidence="11 12" key="1">
    <citation type="journal article" date="2015" name="Genome Biol.">
        <title>Comparative genomics of Steinernema reveals deeply conserved gene regulatory networks.</title>
        <authorList>
            <person name="Dillman A.R."/>
            <person name="Macchietto M."/>
            <person name="Porter C.F."/>
            <person name="Rogers A."/>
            <person name="Williams B."/>
            <person name="Antoshechkin I."/>
            <person name="Lee M.M."/>
            <person name="Goodwin Z."/>
            <person name="Lu X."/>
            <person name="Lewis E.E."/>
            <person name="Goodrich-Blair H."/>
            <person name="Stock S.P."/>
            <person name="Adams B.J."/>
            <person name="Sternberg P.W."/>
            <person name="Mortazavi A."/>
        </authorList>
    </citation>
    <scope>NUCLEOTIDE SEQUENCE [LARGE SCALE GENOMIC DNA]</scope>
    <source>
        <strain evidence="11 12">ALL</strain>
    </source>
</reference>
<dbReference type="PROSITE" id="PS50059">
    <property type="entry name" value="FKBP_PPIASE"/>
    <property type="match status" value="2"/>
</dbReference>
<keyword evidence="4 8" id="KW-0802">TPR repeat</keyword>
<dbReference type="AlphaFoldDB" id="A0A4U5LW02"/>
<dbReference type="Pfam" id="PF00254">
    <property type="entry name" value="FKBP_C"/>
    <property type="match status" value="2"/>
</dbReference>
<evidence type="ECO:0000256" key="8">
    <source>
        <dbReference type="PROSITE-ProRule" id="PRU00339"/>
    </source>
</evidence>
<dbReference type="SUPFAM" id="SSF48452">
    <property type="entry name" value="TPR-like"/>
    <property type="match status" value="1"/>
</dbReference>
<name>A0A4U5LW02_STECR</name>
<dbReference type="Gene3D" id="3.10.50.40">
    <property type="match status" value="2"/>
</dbReference>
<dbReference type="Pfam" id="PF14559">
    <property type="entry name" value="TPR_19"/>
    <property type="match status" value="1"/>
</dbReference>
<reference evidence="11 12" key="2">
    <citation type="journal article" date="2019" name="G3 (Bethesda)">
        <title>Hybrid Assembly of the Genome of the Entomopathogenic Nematode Steinernema carpocapsae Identifies the X-Chromosome.</title>
        <authorList>
            <person name="Serra L."/>
            <person name="Macchietto M."/>
            <person name="Macias-Munoz A."/>
            <person name="McGill C.J."/>
            <person name="Rodriguez I.M."/>
            <person name="Rodriguez B."/>
            <person name="Murad R."/>
            <person name="Mortazavi A."/>
        </authorList>
    </citation>
    <scope>NUCLEOTIDE SEQUENCE [LARGE SCALE GENOMIC DNA]</scope>
    <source>
        <strain evidence="11 12">ALL</strain>
    </source>
</reference>
<feature type="repeat" description="TPR" evidence="8">
    <location>
        <begin position="395"/>
        <end position="428"/>
    </location>
</feature>
<dbReference type="InterPro" id="IPR011990">
    <property type="entry name" value="TPR-like_helical_dom_sf"/>
</dbReference>
<proteinExistence type="predicted"/>
<evidence type="ECO:0000256" key="3">
    <source>
        <dbReference type="ARBA" id="ARBA00022737"/>
    </source>
</evidence>
<feature type="domain" description="PPIase FKBP-type" evidence="10">
    <location>
        <begin position="90"/>
        <end position="178"/>
    </location>
</feature>
<accession>A0A4U5LW02</accession>
<feature type="region of interest" description="Disordered" evidence="9">
    <location>
        <begin position="1"/>
        <end position="48"/>
    </location>
</feature>
<protein>
    <recommendedName>
        <fullName evidence="2 7">peptidylprolyl isomerase</fullName>
        <ecNumber evidence="2 7">5.2.1.8</ecNumber>
    </recommendedName>
</protein>
<dbReference type="Proteomes" id="UP000298663">
    <property type="component" value="Unassembled WGS sequence"/>
</dbReference>
<dbReference type="STRING" id="34508.A0A4U5LW02"/>
<dbReference type="SUPFAM" id="SSF54534">
    <property type="entry name" value="FKBP-like"/>
    <property type="match status" value="2"/>
</dbReference>
<keyword evidence="6 7" id="KW-0413">Isomerase</keyword>
<keyword evidence="3" id="KW-0677">Repeat</keyword>
<comment type="catalytic activity">
    <reaction evidence="1 7">
        <text>[protein]-peptidylproline (omega=180) = [protein]-peptidylproline (omega=0)</text>
        <dbReference type="Rhea" id="RHEA:16237"/>
        <dbReference type="Rhea" id="RHEA-COMP:10747"/>
        <dbReference type="Rhea" id="RHEA-COMP:10748"/>
        <dbReference type="ChEBI" id="CHEBI:83833"/>
        <dbReference type="ChEBI" id="CHEBI:83834"/>
        <dbReference type="EC" id="5.2.1.8"/>
    </reaction>
</comment>
<keyword evidence="12" id="KW-1185">Reference proteome</keyword>
<evidence type="ECO:0000256" key="1">
    <source>
        <dbReference type="ARBA" id="ARBA00000971"/>
    </source>
</evidence>
<evidence type="ECO:0000256" key="4">
    <source>
        <dbReference type="ARBA" id="ARBA00022803"/>
    </source>
</evidence>
<evidence type="ECO:0000313" key="11">
    <source>
        <dbReference type="EMBL" id="TKR60351.1"/>
    </source>
</evidence>
<sequence length="477" mass="53981">MSDCHTEEEKTVAESIVELSGNRAPKRSAEDRTRLDRRTRMPSPSQTKFQRRMTQEAKVGETMDITPNKDGGVLKTITKLANDSEKPFPGDVVYVHYTGKFEDGTVFDSSRKNNEPFRFNLCSGQVIKGWDIAVQTMAAGEVCDVVIQPEYAYGAGGSPPRIPANAVLAFNIELIRFTGEDISPECDGTIYKKVIQAGQRYKEPGECAVVEVHAVGFKTSPETDKFFDKDLTYVLGEGVLEGLPPGVDKALKRMTKGEKARVTLRGPWTYKENAPEGVNPKEVVKFELFLTGFDDAKHIWEMDEEQKFFAAESVKARGNHFFNLQNYDLAVQKYESVVSMLEHDRNVTCDEMKKKWFDLRLLGHLNSAICQLKRNEFTKAMDHCDKVLEHEPNNIKGLFRKGEAYMGRRDFPEAIKMYNRVLELDAKNSNAKNRLQKCKVLHDQELAKQKQRFAKMFVQPTKPEVKDAAQTASVAAE</sequence>
<dbReference type="FunFam" id="3.10.50.40:FF:000006">
    <property type="entry name" value="Peptidyl-prolyl cis-trans isomerase"/>
    <property type="match status" value="1"/>
</dbReference>
<dbReference type="InterPro" id="IPR046357">
    <property type="entry name" value="PPIase_dom_sf"/>
</dbReference>
<dbReference type="PANTHER" id="PTHR46512">
    <property type="entry name" value="PEPTIDYLPROLYL ISOMERASE"/>
    <property type="match status" value="1"/>
</dbReference>
<organism evidence="11 12">
    <name type="scientific">Steinernema carpocapsae</name>
    <name type="common">Entomopathogenic nematode</name>
    <dbReference type="NCBI Taxonomy" id="34508"/>
    <lineage>
        <taxon>Eukaryota</taxon>
        <taxon>Metazoa</taxon>
        <taxon>Ecdysozoa</taxon>
        <taxon>Nematoda</taxon>
        <taxon>Chromadorea</taxon>
        <taxon>Rhabditida</taxon>
        <taxon>Tylenchina</taxon>
        <taxon>Panagrolaimomorpha</taxon>
        <taxon>Strongyloidoidea</taxon>
        <taxon>Steinernematidae</taxon>
        <taxon>Steinernema</taxon>
    </lineage>
</organism>